<keyword evidence="6 9" id="KW-1133">Transmembrane helix</keyword>
<proteinExistence type="predicted"/>
<dbReference type="SUPFAM" id="SSF52058">
    <property type="entry name" value="L domain-like"/>
    <property type="match status" value="1"/>
</dbReference>
<evidence type="ECO:0000256" key="10">
    <source>
        <dbReference type="SAM" id="SignalP"/>
    </source>
</evidence>
<dbReference type="Proteomes" id="UP000197138">
    <property type="component" value="Unassembled WGS sequence"/>
</dbReference>
<dbReference type="InterPro" id="IPR001611">
    <property type="entry name" value="Leu-rich_rpt"/>
</dbReference>
<keyword evidence="2" id="KW-0433">Leucine-rich repeat</keyword>
<protein>
    <recommendedName>
        <fullName evidence="11">Protein kinase domain-containing protein</fullName>
    </recommendedName>
</protein>
<dbReference type="Gene3D" id="3.30.200.20">
    <property type="entry name" value="Phosphorylase Kinase, domain 1"/>
    <property type="match status" value="1"/>
</dbReference>
<dbReference type="Pfam" id="PF00560">
    <property type="entry name" value="LRR_1"/>
    <property type="match status" value="1"/>
</dbReference>
<dbReference type="InterPro" id="IPR000719">
    <property type="entry name" value="Prot_kinase_dom"/>
</dbReference>
<dbReference type="GO" id="GO:0004672">
    <property type="term" value="F:protein kinase activity"/>
    <property type="evidence" value="ECO:0007669"/>
    <property type="project" value="InterPro"/>
</dbReference>
<evidence type="ECO:0000313" key="15">
    <source>
        <dbReference type="Proteomes" id="UP000233551"/>
    </source>
</evidence>
<dbReference type="AlphaFoldDB" id="A0A218W156"/>
<feature type="chain" id="PRO_5014071572" description="Protein kinase domain-containing protein" evidence="10">
    <location>
        <begin position="30"/>
        <end position="697"/>
    </location>
</feature>
<keyword evidence="15" id="KW-1185">Reference proteome</keyword>
<evidence type="ECO:0000256" key="3">
    <source>
        <dbReference type="ARBA" id="ARBA00022692"/>
    </source>
</evidence>
<dbReference type="Gene3D" id="3.80.10.10">
    <property type="entry name" value="Ribonuclease Inhibitor"/>
    <property type="match status" value="2"/>
</dbReference>
<comment type="subcellular location">
    <subcellularLocation>
        <location evidence="1">Membrane</location>
    </subcellularLocation>
</comment>
<keyword evidence="5" id="KW-0677">Repeat</keyword>
<evidence type="ECO:0000256" key="6">
    <source>
        <dbReference type="ARBA" id="ARBA00022989"/>
    </source>
</evidence>
<dbReference type="Proteomes" id="UP000233551">
    <property type="component" value="Unassembled WGS sequence"/>
</dbReference>
<dbReference type="OrthoDB" id="418615at2759"/>
<evidence type="ECO:0000256" key="9">
    <source>
        <dbReference type="SAM" id="Phobius"/>
    </source>
</evidence>
<evidence type="ECO:0000256" key="1">
    <source>
        <dbReference type="ARBA" id="ARBA00004370"/>
    </source>
</evidence>
<dbReference type="Pfam" id="PF00069">
    <property type="entry name" value="Pkinase"/>
    <property type="match status" value="1"/>
</dbReference>
<feature type="compositionally biased region" description="Polar residues" evidence="8">
    <location>
        <begin position="244"/>
        <end position="268"/>
    </location>
</feature>
<evidence type="ECO:0000313" key="12">
    <source>
        <dbReference type="EMBL" id="OWM66557.1"/>
    </source>
</evidence>
<evidence type="ECO:0000256" key="5">
    <source>
        <dbReference type="ARBA" id="ARBA00022737"/>
    </source>
</evidence>
<feature type="signal peptide" evidence="10">
    <location>
        <begin position="1"/>
        <end position="29"/>
    </location>
</feature>
<keyword evidence="7 9" id="KW-0472">Membrane</keyword>
<keyword evidence="4 10" id="KW-0732">Signal</keyword>
<dbReference type="PROSITE" id="PS50011">
    <property type="entry name" value="PROTEIN_KINASE_DOM"/>
    <property type="match status" value="1"/>
</dbReference>
<evidence type="ECO:0000256" key="2">
    <source>
        <dbReference type="ARBA" id="ARBA00022614"/>
    </source>
</evidence>
<evidence type="ECO:0000256" key="7">
    <source>
        <dbReference type="ARBA" id="ARBA00023136"/>
    </source>
</evidence>
<dbReference type="InterPro" id="IPR046959">
    <property type="entry name" value="PRK1-6/SRF4-like"/>
</dbReference>
<dbReference type="PANTHER" id="PTHR48007">
    <property type="entry name" value="LEUCINE-RICH REPEAT RECEPTOR-LIKE PROTEIN KINASE PXC1"/>
    <property type="match status" value="1"/>
</dbReference>
<dbReference type="EMBL" id="MTKT01005554">
    <property type="protein sequence ID" value="OWM66557.1"/>
    <property type="molecule type" value="Genomic_DNA"/>
</dbReference>
<dbReference type="FunFam" id="3.80.10.10:FF:000400">
    <property type="entry name" value="Nuclear pore complex protein NUP107"/>
    <property type="match status" value="1"/>
</dbReference>
<reference evidence="14" key="1">
    <citation type="journal article" date="2017" name="Plant J.">
        <title>The pomegranate (Punica granatum L.) genome and the genomics of punicalagin biosynthesis.</title>
        <authorList>
            <person name="Qin G."/>
            <person name="Xu C."/>
            <person name="Ming R."/>
            <person name="Tang H."/>
            <person name="Guyot R."/>
            <person name="Kramer E.M."/>
            <person name="Hu Y."/>
            <person name="Yi X."/>
            <person name="Qi Y."/>
            <person name="Xu X."/>
            <person name="Gao Z."/>
            <person name="Pan H."/>
            <person name="Jian J."/>
            <person name="Tian Y."/>
            <person name="Yue Z."/>
            <person name="Xu Y."/>
        </authorList>
    </citation>
    <scope>NUCLEOTIDE SEQUENCE [LARGE SCALE GENOMIC DNA]</scope>
    <source>
        <strain evidence="14">cv. Dabenzi</strain>
    </source>
</reference>
<dbReference type="Pfam" id="PF08263">
    <property type="entry name" value="LRRNT_2"/>
    <property type="match status" value="1"/>
</dbReference>
<dbReference type="GO" id="GO:0016020">
    <property type="term" value="C:membrane"/>
    <property type="evidence" value="ECO:0007669"/>
    <property type="project" value="UniProtKB-SubCell"/>
</dbReference>
<accession>A0A218W156</accession>
<dbReference type="PANTHER" id="PTHR48007:SF38">
    <property type="entry name" value="LEUCINE-RICH REPEAT PROTEIN KINASE FAMILY PROTEIN"/>
    <property type="match status" value="1"/>
</dbReference>
<evidence type="ECO:0000259" key="11">
    <source>
        <dbReference type="PROSITE" id="PS50011"/>
    </source>
</evidence>
<comment type="caution">
    <text evidence="12">The sequence shown here is derived from an EMBL/GenBank/DDBJ whole genome shotgun (WGS) entry which is preliminary data.</text>
</comment>
<dbReference type="EMBL" id="PGOL01002976">
    <property type="protein sequence ID" value="PKI43788.1"/>
    <property type="molecule type" value="Genomic_DNA"/>
</dbReference>
<reference evidence="12" key="2">
    <citation type="submission" date="2017-06" db="EMBL/GenBank/DDBJ databases">
        <title>The pomegranate genome and the genomics of punicalagin biosynthesis.</title>
        <authorList>
            <person name="Xu C."/>
        </authorList>
    </citation>
    <scope>NUCLEOTIDE SEQUENCE [LARGE SCALE GENOMIC DNA]</scope>
    <source>
        <tissue evidence="12">Fresh leaf</tissue>
    </source>
</reference>
<dbReference type="GO" id="GO:0005524">
    <property type="term" value="F:ATP binding"/>
    <property type="evidence" value="ECO:0007669"/>
    <property type="project" value="InterPro"/>
</dbReference>
<evidence type="ECO:0000313" key="13">
    <source>
        <dbReference type="EMBL" id="PKI43788.1"/>
    </source>
</evidence>
<gene>
    <name evidence="12" type="ORF">CDL15_Pgr013774</name>
    <name evidence="13" type="ORF">CRG98_035799</name>
</gene>
<keyword evidence="3 9" id="KW-0812">Transmembrane</keyword>
<reference evidence="13 15" key="3">
    <citation type="submission" date="2017-11" db="EMBL/GenBank/DDBJ databases">
        <title>De-novo sequencing of pomegranate (Punica granatum L.) genome.</title>
        <authorList>
            <person name="Akparov Z."/>
            <person name="Amiraslanov A."/>
            <person name="Hajiyeva S."/>
            <person name="Abbasov M."/>
            <person name="Kaur K."/>
            <person name="Hamwieh A."/>
            <person name="Solovyev V."/>
            <person name="Salamov A."/>
            <person name="Braich B."/>
            <person name="Kosarev P."/>
            <person name="Mahmoud A."/>
            <person name="Hajiyev E."/>
            <person name="Babayeva S."/>
            <person name="Izzatullayeva V."/>
            <person name="Mammadov A."/>
            <person name="Mammadov A."/>
            <person name="Sharifova S."/>
            <person name="Ojaghi J."/>
            <person name="Eynullazada K."/>
            <person name="Bayramov B."/>
            <person name="Abdulazimova A."/>
            <person name="Shahmuradov I."/>
        </authorList>
    </citation>
    <scope>NUCLEOTIDE SEQUENCE [LARGE SCALE GENOMIC DNA]</scope>
    <source>
        <strain evidence="13">AG2017</strain>
        <strain evidence="15">cv. AG2017</strain>
        <tissue evidence="13">Leaf</tissue>
    </source>
</reference>
<feature type="domain" description="Protein kinase" evidence="11">
    <location>
        <begin position="376"/>
        <end position="658"/>
    </location>
</feature>
<evidence type="ECO:0000256" key="4">
    <source>
        <dbReference type="ARBA" id="ARBA00022729"/>
    </source>
</evidence>
<dbReference type="InterPro" id="IPR011009">
    <property type="entry name" value="Kinase-like_dom_sf"/>
</dbReference>
<feature type="transmembrane region" description="Helical" evidence="9">
    <location>
        <begin position="273"/>
        <end position="293"/>
    </location>
</feature>
<name>A0A218W156_PUNGR</name>
<evidence type="ECO:0000256" key="8">
    <source>
        <dbReference type="SAM" id="MobiDB-lite"/>
    </source>
</evidence>
<dbReference type="Gene3D" id="1.10.510.10">
    <property type="entry name" value="Transferase(Phosphotransferase) domain 1"/>
    <property type="match status" value="1"/>
</dbReference>
<feature type="region of interest" description="Disordered" evidence="8">
    <location>
        <begin position="231"/>
        <end position="268"/>
    </location>
</feature>
<sequence>MAVARLLGPLTFLCIILLLITLTPERTDAMSQSDALLKLKRSFTNTNSLDSWSPSSDPCERTWEGIICYNGIVTGLRLGEMNLSGKIDVDALLAIPGLRTISFVNNSFSGPIPEFNRMGTLKAIYLSDNQFSGEIAGDYFAKMGSLKKLWLSENQFTGNIPSSISQLSHLIELHLENNQFSGEIPSIDIPTLTSLNVSNNKLKGEIPPSLSKFDESSFAGNAGLCGGKLGQECPKEAEVPMPPNGNQGSGSNDTSSNNQGTDSGGSHKSSSKIIIAVVIVLVLILIVAIFVILRMQRRGKVEEANFDVLAKESADEPPIQRITSGSNRKEMELPKKGSLSNLSRKGSNSQSRGSVSVDLVLLNRERGNFGMADLMKAAAEVLGNGGLGSSYKAVMSNGLTVVVKRIREMNGKEKDEFDMEMRKLGKLRNPNILAPLAYHYRRDEKLLVCEYVPKGSLLYLLHGDRGPSHAALDWLTRLKIIKGISRGIGVIHNELASSDLPHGNLKSSNVLLGTDNEPLLADYGFKQLLNTSNALQSLFAYKAPEAAQYGMISPKCDVYCLGIIILEILTGKFPSQYLHNGKGGTDVVEWVIAAISEGREAKLFDPEITSSTNCFNEMEKLLHIGAACTETNPELRLDMKEATQRIEEIQIEGNHDVRAIQVFPSLRDGYADSPTRSAELHNPSARREDDSFVFPIS</sequence>
<organism evidence="12 14">
    <name type="scientific">Punica granatum</name>
    <name type="common">Pomegranate</name>
    <dbReference type="NCBI Taxonomy" id="22663"/>
    <lineage>
        <taxon>Eukaryota</taxon>
        <taxon>Viridiplantae</taxon>
        <taxon>Streptophyta</taxon>
        <taxon>Embryophyta</taxon>
        <taxon>Tracheophyta</taxon>
        <taxon>Spermatophyta</taxon>
        <taxon>Magnoliopsida</taxon>
        <taxon>eudicotyledons</taxon>
        <taxon>Gunneridae</taxon>
        <taxon>Pentapetalae</taxon>
        <taxon>rosids</taxon>
        <taxon>malvids</taxon>
        <taxon>Myrtales</taxon>
        <taxon>Lythraceae</taxon>
        <taxon>Punica</taxon>
    </lineage>
</organism>
<feature type="region of interest" description="Disordered" evidence="8">
    <location>
        <begin position="315"/>
        <end position="351"/>
    </location>
</feature>
<evidence type="ECO:0000313" key="14">
    <source>
        <dbReference type="Proteomes" id="UP000197138"/>
    </source>
</evidence>
<dbReference type="SUPFAM" id="SSF56112">
    <property type="entry name" value="Protein kinase-like (PK-like)"/>
    <property type="match status" value="1"/>
</dbReference>
<dbReference type="Pfam" id="PF13855">
    <property type="entry name" value="LRR_8"/>
    <property type="match status" value="1"/>
</dbReference>
<feature type="region of interest" description="Disordered" evidence="8">
    <location>
        <begin position="670"/>
        <end position="697"/>
    </location>
</feature>
<dbReference type="GeneID" id="116199610"/>
<dbReference type="InterPro" id="IPR013210">
    <property type="entry name" value="LRR_N_plant-typ"/>
</dbReference>
<feature type="compositionally biased region" description="Polar residues" evidence="8">
    <location>
        <begin position="338"/>
        <end position="351"/>
    </location>
</feature>
<dbReference type="InterPro" id="IPR032675">
    <property type="entry name" value="LRR_dom_sf"/>
</dbReference>